<name>A0A1I2BYV5_9BACT</name>
<reference evidence="1 2" key="1">
    <citation type="submission" date="2016-10" db="EMBL/GenBank/DDBJ databases">
        <authorList>
            <person name="de Groot N.N."/>
        </authorList>
    </citation>
    <scope>NUCLEOTIDE SEQUENCE [LARGE SCALE GENOMIC DNA]</scope>
    <source>
        <strain evidence="1 2">DSM 26130</strain>
    </source>
</reference>
<organism evidence="1 2">
    <name type="scientific">Spirosoma endophyticum</name>
    <dbReference type="NCBI Taxonomy" id="662367"/>
    <lineage>
        <taxon>Bacteria</taxon>
        <taxon>Pseudomonadati</taxon>
        <taxon>Bacteroidota</taxon>
        <taxon>Cytophagia</taxon>
        <taxon>Cytophagales</taxon>
        <taxon>Cytophagaceae</taxon>
        <taxon>Spirosoma</taxon>
    </lineage>
</organism>
<dbReference type="NCBIfam" id="TIGR04256">
    <property type="entry name" value="GxxExxY"/>
    <property type="match status" value="1"/>
</dbReference>
<dbReference type="RefSeq" id="WP_093832258.1">
    <property type="nucleotide sequence ID" value="NZ_FOLQ01000016.1"/>
</dbReference>
<dbReference type="EMBL" id="FOLQ01000016">
    <property type="protein sequence ID" value="SFE60643.1"/>
    <property type="molecule type" value="Genomic_DNA"/>
</dbReference>
<sequence length="131" mass="15034">MNEDIYNTLSRKIIGACIEVHRELGAGLLESVYEECLAFELTTLGLYVERQVELPVIYKGQMLNKTFVMDIVVEELIVLELKAVQTLIPLNHIQTMTYLRMAQMKLGLLINFNVELLRDGIHRKINGKLTE</sequence>
<protein>
    <submittedName>
        <fullName evidence="1">GxxExxY protein</fullName>
    </submittedName>
</protein>
<gene>
    <name evidence="1" type="ORF">SAMN05216167_11635</name>
</gene>
<dbReference type="InterPro" id="IPR026350">
    <property type="entry name" value="GxxExxY"/>
</dbReference>
<evidence type="ECO:0000313" key="2">
    <source>
        <dbReference type="Proteomes" id="UP000198598"/>
    </source>
</evidence>
<dbReference type="Proteomes" id="UP000198598">
    <property type="component" value="Unassembled WGS sequence"/>
</dbReference>
<dbReference type="AlphaFoldDB" id="A0A1I2BYV5"/>
<accession>A0A1I2BYV5</accession>
<keyword evidence="2" id="KW-1185">Reference proteome</keyword>
<dbReference type="Pfam" id="PF13366">
    <property type="entry name" value="PDDEXK_3"/>
    <property type="match status" value="1"/>
</dbReference>
<evidence type="ECO:0000313" key="1">
    <source>
        <dbReference type="EMBL" id="SFE60643.1"/>
    </source>
</evidence>
<dbReference type="STRING" id="662367.SAMN05216167_11635"/>
<dbReference type="OrthoDB" id="1119698at2"/>
<proteinExistence type="predicted"/>